<accession>A0A3A5MFD6</accession>
<sequence length="257" mass="27913">MSTIRRAEQVNRKCYCMDPISTLRAFGGVARSNALIRAGVSPDQLKQALDQQEVSRPMRGVYRLTEYDSDLYAATCAHAEIACISAARRLGLWVFRNPSLIHASVNHGRGLDARFRVHRSEEPLTPLLICLQSARCLPELDALCIVESAVVLKHVALDPLRRAVEGQRDARLRTMVGLVDPHSQSIIETIARYHLRTAGFSTQSQVHVPGVGRLDLSSTAYSVSKRTGGSTTVTGASSRRTADAGTCSRCAASPSSA</sequence>
<dbReference type="Proteomes" id="UP000272560">
    <property type="component" value="Unassembled WGS sequence"/>
</dbReference>
<gene>
    <name evidence="1" type="ORF">D6T63_01570</name>
</gene>
<proteinExistence type="predicted"/>
<reference evidence="1 2" key="1">
    <citation type="submission" date="2018-09" db="EMBL/GenBank/DDBJ databases">
        <title>Novel species of Arthrobacter.</title>
        <authorList>
            <person name="Liu Q."/>
            <person name="Xin Y.-H."/>
        </authorList>
    </citation>
    <scope>NUCLEOTIDE SEQUENCE [LARGE SCALE GENOMIC DNA]</scope>
    <source>
        <strain evidence="1 2">Hz2</strain>
    </source>
</reference>
<evidence type="ECO:0000313" key="2">
    <source>
        <dbReference type="Proteomes" id="UP000272560"/>
    </source>
</evidence>
<organism evidence="1 2">
    <name type="scientific">Arthrobacter cheniae</name>
    <dbReference type="NCBI Taxonomy" id="1258888"/>
    <lineage>
        <taxon>Bacteria</taxon>
        <taxon>Bacillati</taxon>
        <taxon>Actinomycetota</taxon>
        <taxon>Actinomycetes</taxon>
        <taxon>Micrococcales</taxon>
        <taxon>Micrococcaceae</taxon>
        <taxon>Arthrobacter</taxon>
    </lineage>
</organism>
<name>A0A3A5MFD6_9MICC</name>
<comment type="caution">
    <text evidence="1">The sequence shown here is derived from an EMBL/GenBank/DDBJ whole genome shotgun (WGS) entry which is preliminary data.</text>
</comment>
<keyword evidence="2" id="KW-1185">Reference proteome</keyword>
<dbReference type="EMBL" id="QZVT01000001">
    <property type="protein sequence ID" value="RJT83168.1"/>
    <property type="molecule type" value="Genomic_DNA"/>
</dbReference>
<protein>
    <submittedName>
        <fullName evidence="1">Uncharacterized protein</fullName>
    </submittedName>
</protein>
<dbReference type="AlphaFoldDB" id="A0A3A5MFD6"/>
<evidence type="ECO:0000313" key="1">
    <source>
        <dbReference type="EMBL" id="RJT83168.1"/>
    </source>
</evidence>